<keyword evidence="2" id="KW-1185">Reference proteome</keyword>
<protein>
    <submittedName>
        <fullName evidence="1">Uncharacterized protein</fullName>
    </submittedName>
</protein>
<dbReference type="AlphaFoldDB" id="A0A9Q1GDS2"/>
<comment type="caution">
    <text evidence="1">The sequence shown here is derived from an EMBL/GenBank/DDBJ whole genome shotgun (WGS) entry which is preliminary data.</text>
</comment>
<sequence>MYSANLYRISRIPRSLRPGGRRHRIRSSEGPVAVAAEQAVPKLGRCAGGPPLPPLCVSCSSRGADRALPVRVRARRAISGPSHNCLSPKSQGSAPRRFVFESRDCNFGFTYQNGIARIFGGGTMGFPLKESYPGRVQIIEGGSGTFSMQASHA</sequence>
<proteinExistence type="predicted"/>
<dbReference type="Proteomes" id="UP001152622">
    <property type="component" value="Chromosome 1"/>
</dbReference>
<name>A0A9Q1GDS2_SYNKA</name>
<organism evidence="1 2">
    <name type="scientific">Synaphobranchus kaupii</name>
    <name type="common">Kaup's arrowtooth eel</name>
    <dbReference type="NCBI Taxonomy" id="118154"/>
    <lineage>
        <taxon>Eukaryota</taxon>
        <taxon>Metazoa</taxon>
        <taxon>Chordata</taxon>
        <taxon>Craniata</taxon>
        <taxon>Vertebrata</taxon>
        <taxon>Euteleostomi</taxon>
        <taxon>Actinopterygii</taxon>
        <taxon>Neopterygii</taxon>
        <taxon>Teleostei</taxon>
        <taxon>Anguilliformes</taxon>
        <taxon>Synaphobranchidae</taxon>
        <taxon>Synaphobranchus</taxon>
    </lineage>
</organism>
<accession>A0A9Q1GDS2</accession>
<gene>
    <name evidence="1" type="ORF">SKAU_G00025010</name>
</gene>
<evidence type="ECO:0000313" key="2">
    <source>
        <dbReference type="Proteomes" id="UP001152622"/>
    </source>
</evidence>
<evidence type="ECO:0000313" key="1">
    <source>
        <dbReference type="EMBL" id="KAJ8381723.1"/>
    </source>
</evidence>
<dbReference type="EMBL" id="JAINUF010000001">
    <property type="protein sequence ID" value="KAJ8381723.1"/>
    <property type="molecule type" value="Genomic_DNA"/>
</dbReference>
<reference evidence="1" key="1">
    <citation type="journal article" date="2023" name="Science">
        <title>Genome structures resolve the early diversification of teleost fishes.</title>
        <authorList>
            <person name="Parey E."/>
            <person name="Louis A."/>
            <person name="Montfort J."/>
            <person name="Bouchez O."/>
            <person name="Roques C."/>
            <person name="Iampietro C."/>
            <person name="Lluch J."/>
            <person name="Castinel A."/>
            <person name="Donnadieu C."/>
            <person name="Desvignes T."/>
            <person name="Floi Bucao C."/>
            <person name="Jouanno E."/>
            <person name="Wen M."/>
            <person name="Mejri S."/>
            <person name="Dirks R."/>
            <person name="Jansen H."/>
            <person name="Henkel C."/>
            <person name="Chen W.J."/>
            <person name="Zahm M."/>
            <person name="Cabau C."/>
            <person name="Klopp C."/>
            <person name="Thompson A.W."/>
            <person name="Robinson-Rechavi M."/>
            <person name="Braasch I."/>
            <person name="Lecointre G."/>
            <person name="Bobe J."/>
            <person name="Postlethwait J.H."/>
            <person name="Berthelot C."/>
            <person name="Roest Crollius H."/>
            <person name="Guiguen Y."/>
        </authorList>
    </citation>
    <scope>NUCLEOTIDE SEQUENCE</scope>
    <source>
        <strain evidence="1">WJC10195</strain>
    </source>
</reference>